<evidence type="ECO:0000256" key="1">
    <source>
        <dbReference type="ARBA" id="ARBA00009254"/>
    </source>
</evidence>
<dbReference type="Gene3D" id="1.10.287.310">
    <property type="match status" value="1"/>
</dbReference>
<keyword evidence="2 5" id="KW-0689">Ribosomal protein</keyword>
<dbReference type="SUPFAM" id="SSF46561">
    <property type="entry name" value="Ribosomal protein L29 (L29p)"/>
    <property type="match status" value="1"/>
</dbReference>
<dbReference type="InterPro" id="IPR050063">
    <property type="entry name" value="Ribosomal_protein_uL29"/>
</dbReference>
<keyword evidence="7" id="KW-1185">Reference proteome</keyword>
<dbReference type="PANTHER" id="PTHR10916:SF0">
    <property type="entry name" value="LARGE RIBOSOMAL SUBUNIT PROTEIN UL29C"/>
    <property type="match status" value="1"/>
</dbReference>
<dbReference type="CDD" id="cd00427">
    <property type="entry name" value="Ribosomal_L29_HIP"/>
    <property type="match status" value="1"/>
</dbReference>
<evidence type="ECO:0000313" key="6">
    <source>
        <dbReference type="EMBL" id="RZU97782.1"/>
    </source>
</evidence>
<dbReference type="Proteomes" id="UP000292298">
    <property type="component" value="Unassembled WGS sequence"/>
</dbReference>
<dbReference type="GO" id="GO:0022625">
    <property type="term" value="C:cytosolic large ribosomal subunit"/>
    <property type="evidence" value="ECO:0007669"/>
    <property type="project" value="TreeGrafter"/>
</dbReference>
<evidence type="ECO:0000256" key="5">
    <source>
        <dbReference type="HAMAP-Rule" id="MF_00374"/>
    </source>
</evidence>
<dbReference type="HAMAP" id="MF_00374">
    <property type="entry name" value="Ribosomal_uL29"/>
    <property type="match status" value="1"/>
</dbReference>
<keyword evidence="3 5" id="KW-0687">Ribonucleoprotein</keyword>
<dbReference type="RefSeq" id="WP_130502152.1">
    <property type="nucleotide sequence ID" value="NZ_SHLI01000001.1"/>
</dbReference>
<protein>
    <recommendedName>
        <fullName evidence="4 5">Large ribosomal subunit protein uL29</fullName>
    </recommendedName>
</protein>
<dbReference type="AlphaFoldDB" id="A0A4Q8CXY4"/>
<dbReference type="NCBIfam" id="TIGR00012">
    <property type="entry name" value="L29"/>
    <property type="match status" value="1"/>
</dbReference>
<comment type="similarity">
    <text evidence="1 5">Belongs to the universal ribosomal protein uL29 family.</text>
</comment>
<name>A0A4Q8CXY4_9GAMM</name>
<dbReference type="GO" id="GO:0006412">
    <property type="term" value="P:translation"/>
    <property type="evidence" value="ECO:0007669"/>
    <property type="project" value="UniProtKB-UniRule"/>
</dbReference>
<reference evidence="6 7" key="1">
    <citation type="submission" date="2019-02" db="EMBL/GenBank/DDBJ databases">
        <title>Genomic Encyclopedia of Type Strains, Phase IV (KMG-IV): sequencing the most valuable type-strain genomes for metagenomic binning, comparative biology and taxonomic classification.</title>
        <authorList>
            <person name="Goeker M."/>
        </authorList>
    </citation>
    <scope>NUCLEOTIDE SEQUENCE [LARGE SCALE GENOMIC DNA]</scope>
    <source>
        <strain evidence="6 7">DSM 21056</strain>
    </source>
</reference>
<dbReference type="PANTHER" id="PTHR10916">
    <property type="entry name" value="60S RIBOSOMAL PROTEIN L35/50S RIBOSOMAL PROTEIN L29"/>
    <property type="match status" value="1"/>
</dbReference>
<comment type="caution">
    <text evidence="6">The sequence shown here is derived from an EMBL/GenBank/DDBJ whole genome shotgun (WGS) entry which is preliminary data.</text>
</comment>
<proteinExistence type="inferred from homology"/>
<accession>A0A4Q8CXY4</accession>
<evidence type="ECO:0000256" key="4">
    <source>
        <dbReference type="ARBA" id="ARBA00035204"/>
    </source>
</evidence>
<dbReference type="FunFam" id="1.10.287.310:FF:000001">
    <property type="entry name" value="50S ribosomal protein L29"/>
    <property type="match status" value="1"/>
</dbReference>
<sequence>MKANQLRDKTVEGLEKELLERRKEQFNLRMQQATGQLARPDQMTRVRRDIARIKTVLNEKTRGGSES</sequence>
<evidence type="ECO:0000256" key="2">
    <source>
        <dbReference type="ARBA" id="ARBA00022980"/>
    </source>
</evidence>
<evidence type="ECO:0000256" key="3">
    <source>
        <dbReference type="ARBA" id="ARBA00023274"/>
    </source>
</evidence>
<dbReference type="Pfam" id="PF00831">
    <property type="entry name" value="Ribosomal_L29"/>
    <property type="match status" value="1"/>
</dbReference>
<evidence type="ECO:0000313" key="7">
    <source>
        <dbReference type="Proteomes" id="UP000292298"/>
    </source>
</evidence>
<dbReference type="InterPro" id="IPR001854">
    <property type="entry name" value="Ribosomal_uL29"/>
</dbReference>
<organism evidence="6 7">
    <name type="scientific">Spiribacter vilamensis</name>
    <dbReference type="NCBI Taxonomy" id="531306"/>
    <lineage>
        <taxon>Bacteria</taxon>
        <taxon>Pseudomonadati</taxon>
        <taxon>Pseudomonadota</taxon>
        <taxon>Gammaproteobacteria</taxon>
        <taxon>Chromatiales</taxon>
        <taxon>Ectothiorhodospiraceae</taxon>
        <taxon>Spiribacter</taxon>
    </lineage>
</organism>
<dbReference type="EMBL" id="SHLI01000001">
    <property type="protein sequence ID" value="RZU97782.1"/>
    <property type="molecule type" value="Genomic_DNA"/>
</dbReference>
<dbReference type="GO" id="GO:0003735">
    <property type="term" value="F:structural constituent of ribosome"/>
    <property type="evidence" value="ECO:0007669"/>
    <property type="project" value="InterPro"/>
</dbReference>
<gene>
    <name evidence="5" type="primary">rpmC</name>
    <name evidence="6" type="ORF">EV698_0011</name>
</gene>
<dbReference type="InterPro" id="IPR036049">
    <property type="entry name" value="Ribosomal_uL29_sf"/>
</dbReference>
<dbReference type="OrthoDB" id="9815192at2"/>